<dbReference type="Proteomes" id="UP000005262">
    <property type="component" value="Chromosome"/>
</dbReference>
<keyword evidence="1" id="KW-0812">Transmembrane</keyword>
<evidence type="ECO:0000313" key="5">
    <source>
        <dbReference type="Proteomes" id="UP000005262"/>
    </source>
</evidence>
<feature type="transmembrane region" description="Helical" evidence="1">
    <location>
        <begin position="58"/>
        <end position="81"/>
    </location>
</feature>
<dbReference type="KEGG" id="dmi:Desmer_2042"/>
<dbReference type="eggNOG" id="ENOG502ZBU2">
    <property type="taxonomic scope" value="Bacteria"/>
</dbReference>
<reference evidence="5" key="2">
    <citation type="submission" date="2012-08" db="EMBL/GenBank/DDBJ databases">
        <title>Finished genome of Desulfosporosinus meridiei DSM 13257.</title>
        <authorList>
            <person name="Huntemann M."/>
            <person name="Wei C.-L."/>
            <person name="Han J."/>
            <person name="Detter J.C."/>
            <person name="Han C."/>
            <person name="Davenport K."/>
            <person name="Daligault H."/>
            <person name="Erkkila T."/>
            <person name="Gu W."/>
            <person name="Munk A.C.C."/>
            <person name="Teshima H."/>
            <person name="Xu Y."/>
            <person name="Chain P."/>
            <person name="Tapia R."/>
            <person name="Chen A."/>
            <person name="Krypides N."/>
            <person name="Mavromatis K."/>
            <person name="Markowitz V."/>
            <person name="Szeto E."/>
            <person name="Ivanova N."/>
            <person name="Mikhailova N."/>
            <person name="Ovchinnikova G."/>
            <person name="Pagani I."/>
            <person name="Pati A."/>
            <person name="Goodwin L."/>
            <person name="Peters L."/>
            <person name="Pitluck S."/>
            <person name="Woyke T."/>
            <person name="Pester M."/>
            <person name="Spring S."/>
            <person name="Ollivier B."/>
            <person name="Rattei T."/>
            <person name="Klenk H.-P."/>
            <person name="Wagner M."/>
            <person name="Loy A."/>
        </authorList>
    </citation>
    <scope>NUCLEOTIDE SEQUENCE [LARGE SCALE GENOMIC DNA]</scope>
    <source>
        <strain evidence="5">ATCC BAA-275 / DSM 13257 / NCIMB 13706 / S10</strain>
    </source>
</reference>
<keyword evidence="5" id="KW-1185">Reference proteome</keyword>
<evidence type="ECO:0008006" key="6">
    <source>
        <dbReference type="Google" id="ProtNLM"/>
    </source>
</evidence>
<dbReference type="OrthoDB" id="2541898at2"/>
<dbReference type="EMBL" id="CP003629">
    <property type="protein sequence ID" value="AFQ43985.1"/>
    <property type="molecule type" value="Genomic_DNA"/>
</dbReference>
<reference evidence="4 5" key="1">
    <citation type="journal article" date="2012" name="J. Bacteriol.">
        <title>Complete genome sequences of Desulfosporosinus orientis DSM765T, Desulfosporosinus youngiae DSM17734T, Desulfosporosinus meridiei DSM13257T, and Desulfosporosinus acidiphilus DSM22704T.</title>
        <authorList>
            <person name="Pester M."/>
            <person name="Brambilla E."/>
            <person name="Alazard D."/>
            <person name="Rattei T."/>
            <person name="Weinmaier T."/>
            <person name="Han J."/>
            <person name="Lucas S."/>
            <person name="Lapidus A."/>
            <person name="Cheng J.F."/>
            <person name="Goodwin L."/>
            <person name="Pitluck S."/>
            <person name="Peters L."/>
            <person name="Ovchinnikova G."/>
            <person name="Teshima H."/>
            <person name="Detter J.C."/>
            <person name="Han C.S."/>
            <person name="Tapia R."/>
            <person name="Land M.L."/>
            <person name="Hauser L."/>
            <person name="Kyrpides N.C."/>
            <person name="Ivanova N.N."/>
            <person name="Pagani I."/>
            <person name="Huntmann M."/>
            <person name="Wei C.L."/>
            <person name="Davenport K.W."/>
            <person name="Daligault H."/>
            <person name="Chain P.S."/>
            <person name="Chen A."/>
            <person name="Mavromatis K."/>
            <person name="Markowitz V."/>
            <person name="Szeto E."/>
            <person name="Mikhailova N."/>
            <person name="Pati A."/>
            <person name="Wagner M."/>
            <person name="Woyke T."/>
            <person name="Ollivier B."/>
            <person name="Klenk H.P."/>
            <person name="Spring S."/>
            <person name="Loy A."/>
        </authorList>
    </citation>
    <scope>NUCLEOTIDE SEQUENCE [LARGE SCALE GENOMIC DNA]</scope>
    <source>
        <strain evidence="5">ATCC BAA-275 / DSM 13257 / NCIMB 13706 / S10</strain>
    </source>
</reference>
<proteinExistence type="predicted"/>
<sequence>MKDIYELFNDMDMDMNEFEEVEADELERARVKKMVRERIAQSGNSGGLEKRGKSRARAAAVAIVIMAAGIGGLGLAFPAYAKEVPVVGDIFRFLDGGRRGVYDLYAESALDIDMVKADNGIEVALNQGVYDGKTLVLTYTIKTTKDYGENPHLDSAIEVNFAQGTAGSEGLKKVSPGVYVGQSNYTFFSEKENRDAISFRWSVSGLTDMDEGLKEEENMTTACRLNFNVSLKTLDYKVLDIAENQSIAQRVAVSLKRLSATPINTILYYAEEVPSNLVNSVQIAWEIKDDLGNVYAYNENGGQGKINGEMLKMEYVLTFKRLDPQAKTLFITPTLKLAHSQGGGVEISENGKETTSMYKELPAGIAAGEWTMKQVTIDISSLK</sequence>
<dbReference type="Pfam" id="PF13786">
    <property type="entry name" value="DUF4179"/>
    <property type="match status" value="1"/>
</dbReference>
<dbReference type="Pfam" id="PF18705">
    <property type="entry name" value="DUF5643"/>
    <property type="match status" value="1"/>
</dbReference>
<evidence type="ECO:0000256" key="1">
    <source>
        <dbReference type="SAM" id="Phobius"/>
    </source>
</evidence>
<dbReference type="STRING" id="768704.Desmer_2042"/>
<dbReference type="AlphaFoldDB" id="J7IQT3"/>
<keyword evidence="1" id="KW-0472">Membrane</keyword>
<accession>J7IQT3</accession>
<feature type="domain" description="DUF4179" evidence="2">
    <location>
        <begin position="53"/>
        <end position="142"/>
    </location>
</feature>
<dbReference type="HOGENOM" id="CLU_063861_0_0_9"/>
<gene>
    <name evidence="4" type="ordered locus">Desmer_2042</name>
</gene>
<organism evidence="4 5">
    <name type="scientific">Desulfosporosinus meridiei (strain ATCC BAA-275 / DSM 13257 / KCTC 12902 / NCIMB 13706 / S10)</name>
    <dbReference type="NCBI Taxonomy" id="768704"/>
    <lineage>
        <taxon>Bacteria</taxon>
        <taxon>Bacillati</taxon>
        <taxon>Bacillota</taxon>
        <taxon>Clostridia</taxon>
        <taxon>Eubacteriales</taxon>
        <taxon>Desulfitobacteriaceae</taxon>
        <taxon>Desulfosporosinus</taxon>
    </lineage>
</organism>
<dbReference type="RefSeq" id="WP_014902899.1">
    <property type="nucleotide sequence ID" value="NC_018515.1"/>
</dbReference>
<feature type="domain" description="DUF5643" evidence="3">
    <location>
        <begin position="237"/>
        <end position="348"/>
    </location>
</feature>
<dbReference type="InterPro" id="IPR025436">
    <property type="entry name" value="DUF4179"/>
</dbReference>
<name>J7IQT3_DESMD</name>
<dbReference type="InterPro" id="IPR040680">
    <property type="entry name" value="DUF5643"/>
</dbReference>
<keyword evidence="1" id="KW-1133">Transmembrane helix</keyword>
<evidence type="ECO:0000313" key="4">
    <source>
        <dbReference type="EMBL" id="AFQ43985.1"/>
    </source>
</evidence>
<protein>
    <recommendedName>
        <fullName evidence="6">DUF4179 domain-containing protein</fullName>
    </recommendedName>
</protein>
<evidence type="ECO:0000259" key="3">
    <source>
        <dbReference type="Pfam" id="PF18705"/>
    </source>
</evidence>
<evidence type="ECO:0000259" key="2">
    <source>
        <dbReference type="Pfam" id="PF13786"/>
    </source>
</evidence>
<dbReference type="Gene3D" id="2.60.40.1630">
    <property type="entry name" value="bacillus anthracis domain"/>
    <property type="match status" value="1"/>
</dbReference>
<dbReference type="Gene3D" id="2.60.40.1640">
    <property type="entry name" value="Conserved domain protein"/>
    <property type="match status" value="1"/>
</dbReference>